<keyword evidence="3" id="KW-1185">Reference proteome</keyword>
<proteinExistence type="predicted"/>
<dbReference type="AlphaFoldDB" id="A0AAN7GMV9"/>
<dbReference type="EMBL" id="JAXIOK010000023">
    <property type="protein sequence ID" value="KAK4742893.1"/>
    <property type="molecule type" value="Genomic_DNA"/>
</dbReference>
<feature type="compositionally biased region" description="Gly residues" evidence="1">
    <location>
        <begin position="1"/>
        <end position="10"/>
    </location>
</feature>
<organism evidence="2 3">
    <name type="scientific">Trapa incisa</name>
    <dbReference type="NCBI Taxonomy" id="236973"/>
    <lineage>
        <taxon>Eukaryota</taxon>
        <taxon>Viridiplantae</taxon>
        <taxon>Streptophyta</taxon>
        <taxon>Embryophyta</taxon>
        <taxon>Tracheophyta</taxon>
        <taxon>Spermatophyta</taxon>
        <taxon>Magnoliopsida</taxon>
        <taxon>eudicotyledons</taxon>
        <taxon>Gunneridae</taxon>
        <taxon>Pentapetalae</taxon>
        <taxon>rosids</taxon>
        <taxon>malvids</taxon>
        <taxon>Myrtales</taxon>
        <taxon>Lythraceae</taxon>
        <taxon>Trapa</taxon>
    </lineage>
</organism>
<evidence type="ECO:0000256" key="1">
    <source>
        <dbReference type="SAM" id="MobiDB-lite"/>
    </source>
</evidence>
<gene>
    <name evidence="2" type="ORF">SAY87_000894</name>
</gene>
<feature type="region of interest" description="Disordered" evidence="1">
    <location>
        <begin position="1"/>
        <end position="31"/>
    </location>
</feature>
<sequence length="183" mass="19809">MVNGAWGHGGQRQLSVRVSNDPSPYPTRSNPRLVGSDRVRFCLLDPSSAENAGSGPTIDPRLGSERWTRPWIVPLPHCSRLSFQISHLMDLSATAVEPVRAQEYESVLPVAAGPTDQIPKPPPPREPRGVALPTPAIGFGRCFLWRIYLSRIPVTLPGAAPPFSSTVFLSGISITRLILGLVS</sequence>
<name>A0AAN7GMV9_9MYRT</name>
<feature type="compositionally biased region" description="Polar residues" evidence="1">
    <location>
        <begin position="12"/>
        <end position="30"/>
    </location>
</feature>
<comment type="caution">
    <text evidence="2">The sequence shown here is derived from an EMBL/GenBank/DDBJ whole genome shotgun (WGS) entry which is preliminary data.</text>
</comment>
<evidence type="ECO:0000313" key="3">
    <source>
        <dbReference type="Proteomes" id="UP001345219"/>
    </source>
</evidence>
<evidence type="ECO:0000313" key="2">
    <source>
        <dbReference type="EMBL" id="KAK4742893.1"/>
    </source>
</evidence>
<dbReference type="Proteomes" id="UP001345219">
    <property type="component" value="Chromosome 1"/>
</dbReference>
<accession>A0AAN7GMV9</accession>
<protein>
    <submittedName>
        <fullName evidence="2">Uncharacterized protein</fullName>
    </submittedName>
</protein>
<reference evidence="2 3" key="1">
    <citation type="journal article" date="2023" name="Hortic Res">
        <title>Pangenome of water caltrop reveals structural variations and asymmetric subgenome divergence after allopolyploidization.</title>
        <authorList>
            <person name="Zhang X."/>
            <person name="Chen Y."/>
            <person name="Wang L."/>
            <person name="Yuan Y."/>
            <person name="Fang M."/>
            <person name="Shi L."/>
            <person name="Lu R."/>
            <person name="Comes H.P."/>
            <person name="Ma Y."/>
            <person name="Chen Y."/>
            <person name="Huang G."/>
            <person name="Zhou Y."/>
            <person name="Zheng Z."/>
            <person name="Qiu Y."/>
        </authorList>
    </citation>
    <scope>NUCLEOTIDE SEQUENCE [LARGE SCALE GENOMIC DNA]</scope>
    <source>
        <tissue evidence="2">Roots</tissue>
    </source>
</reference>